<evidence type="ECO:0000313" key="2">
    <source>
        <dbReference type="Proteomes" id="UP000569005"/>
    </source>
</evidence>
<keyword evidence="2" id="KW-1185">Reference proteome</keyword>
<comment type="caution">
    <text evidence="1">The sequence shown here is derived from an EMBL/GenBank/DDBJ whole genome shotgun (WGS) entry which is preliminary data.</text>
</comment>
<evidence type="ECO:0000313" key="1">
    <source>
        <dbReference type="EMBL" id="MBB5339566.1"/>
    </source>
</evidence>
<sequence length="98" mass="10872">MLVVAAILPSLLLLSRTSAYPTVRLGGEVFAGVASIGWITDRLFNVRTPVDMIVNAFARHSLWAAAALFLISLACRYLPRDTPRRFTRNGLINTDNRQ</sequence>
<organism evidence="1 2">
    <name type="scientific">Tunturiibacter gelidiferens</name>
    <dbReference type="NCBI Taxonomy" id="3069689"/>
    <lineage>
        <taxon>Bacteria</taxon>
        <taxon>Pseudomonadati</taxon>
        <taxon>Acidobacteriota</taxon>
        <taxon>Terriglobia</taxon>
        <taxon>Terriglobales</taxon>
        <taxon>Acidobacteriaceae</taxon>
        <taxon>Tunturiibacter</taxon>
    </lineage>
</organism>
<dbReference type="EMBL" id="JACHEA010000001">
    <property type="protein sequence ID" value="MBB5339566.1"/>
    <property type="molecule type" value="Genomic_DNA"/>
</dbReference>
<reference evidence="1" key="1">
    <citation type="submission" date="2020-08" db="EMBL/GenBank/DDBJ databases">
        <title>Genomic Encyclopedia of Type Strains, Phase IV (KMG-V): Genome sequencing to study the core and pangenomes of soil and plant-associated prokaryotes.</title>
        <authorList>
            <person name="Whitman W."/>
        </authorList>
    </citation>
    <scope>NUCLEOTIDE SEQUENCE</scope>
    <source>
        <strain evidence="1">M8UP15</strain>
    </source>
</reference>
<name>A0ACC5NYP8_9BACT</name>
<gene>
    <name evidence="1" type="ORF">HDF13_001899</name>
</gene>
<proteinExistence type="predicted"/>
<accession>A0ACC5NYP8</accession>
<protein>
    <submittedName>
        <fullName evidence="1">Uncharacterized protein</fullName>
    </submittedName>
</protein>
<dbReference type="Proteomes" id="UP000569005">
    <property type="component" value="Unassembled WGS sequence"/>
</dbReference>